<proteinExistence type="predicted"/>
<sequence length="230" mass="26416">MQLQEKTSHKKQCFQNIKVKYIDKMGLKQRGSTKDFILLIINIKAFPKTPGLQKVESLNLSRIKRQSHTNLYGQERNTNLYGLGIILVFLKVLRQPKAAGRHSFYASVSGTLRPSAGSCVEIMPLRDKFLQNLERVYTGENPVFVNSMIKSITLHSSLQNHDKIDNKKHACKYCVFTEEKITILISNMEKSSLSIFTFRAMKELKVTVIYIKKIIYAICREMDETGKSHL</sequence>
<evidence type="ECO:0000313" key="2">
    <source>
        <dbReference type="Proteomes" id="UP001488838"/>
    </source>
</evidence>
<feature type="non-terminal residue" evidence="1">
    <location>
        <position position="230"/>
    </location>
</feature>
<dbReference type="EMBL" id="JBBHLL010000106">
    <property type="protein sequence ID" value="KAK7816064.1"/>
    <property type="molecule type" value="Genomic_DNA"/>
</dbReference>
<reference evidence="1 2" key="1">
    <citation type="journal article" date="2023" name="bioRxiv">
        <title>Conserved and derived expression patterns and positive selection on dental genes reveal complex evolutionary context of ever-growing rodent molars.</title>
        <authorList>
            <person name="Calamari Z.T."/>
            <person name="Song A."/>
            <person name="Cohen E."/>
            <person name="Akter M."/>
            <person name="Roy R.D."/>
            <person name="Hallikas O."/>
            <person name="Christensen M.M."/>
            <person name="Li P."/>
            <person name="Marangoni P."/>
            <person name="Jernvall J."/>
            <person name="Klein O.D."/>
        </authorList>
    </citation>
    <scope>NUCLEOTIDE SEQUENCE [LARGE SCALE GENOMIC DNA]</scope>
    <source>
        <strain evidence="1">V071</strain>
    </source>
</reference>
<dbReference type="AlphaFoldDB" id="A0AAW0INQ3"/>
<protein>
    <submittedName>
        <fullName evidence="1">Uncharacterized protein</fullName>
    </submittedName>
</protein>
<dbReference type="Proteomes" id="UP001488838">
    <property type="component" value="Unassembled WGS sequence"/>
</dbReference>
<organism evidence="1 2">
    <name type="scientific">Myodes glareolus</name>
    <name type="common">Bank vole</name>
    <name type="synonym">Clethrionomys glareolus</name>
    <dbReference type="NCBI Taxonomy" id="447135"/>
    <lineage>
        <taxon>Eukaryota</taxon>
        <taxon>Metazoa</taxon>
        <taxon>Chordata</taxon>
        <taxon>Craniata</taxon>
        <taxon>Vertebrata</taxon>
        <taxon>Euteleostomi</taxon>
        <taxon>Mammalia</taxon>
        <taxon>Eutheria</taxon>
        <taxon>Euarchontoglires</taxon>
        <taxon>Glires</taxon>
        <taxon>Rodentia</taxon>
        <taxon>Myomorpha</taxon>
        <taxon>Muroidea</taxon>
        <taxon>Cricetidae</taxon>
        <taxon>Arvicolinae</taxon>
        <taxon>Myodes</taxon>
    </lineage>
</organism>
<accession>A0AAW0INQ3</accession>
<name>A0AAW0INQ3_MYOGA</name>
<comment type="caution">
    <text evidence="1">The sequence shown here is derived from an EMBL/GenBank/DDBJ whole genome shotgun (WGS) entry which is preliminary data.</text>
</comment>
<evidence type="ECO:0000313" key="1">
    <source>
        <dbReference type="EMBL" id="KAK7816064.1"/>
    </source>
</evidence>
<gene>
    <name evidence="1" type="ORF">U0070_024800</name>
</gene>
<keyword evidence="2" id="KW-1185">Reference proteome</keyword>